<proteinExistence type="predicted"/>
<keyword evidence="1 2" id="KW-0129">CBS domain</keyword>
<dbReference type="InterPro" id="IPR051257">
    <property type="entry name" value="Diverse_CBS-Domain"/>
</dbReference>
<dbReference type="Pfam" id="PF00571">
    <property type="entry name" value="CBS"/>
    <property type="match status" value="2"/>
</dbReference>
<comment type="caution">
    <text evidence="4">The sequence shown here is derived from an EMBL/GenBank/DDBJ whole genome shotgun (WGS) entry which is preliminary data.</text>
</comment>
<dbReference type="PANTHER" id="PTHR43080:SF2">
    <property type="entry name" value="CBS DOMAIN-CONTAINING PROTEIN"/>
    <property type="match status" value="1"/>
</dbReference>
<evidence type="ECO:0000256" key="2">
    <source>
        <dbReference type="PROSITE-ProRule" id="PRU00703"/>
    </source>
</evidence>
<evidence type="ECO:0000259" key="3">
    <source>
        <dbReference type="PROSITE" id="PS51371"/>
    </source>
</evidence>
<dbReference type="InterPro" id="IPR046342">
    <property type="entry name" value="CBS_dom_sf"/>
</dbReference>
<dbReference type="AlphaFoldDB" id="A0A7C4FE60"/>
<feature type="domain" description="CBS" evidence="3">
    <location>
        <begin position="74"/>
        <end position="130"/>
    </location>
</feature>
<accession>A0A7C4FE60</accession>
<dbReference type="InterPro" id="IPR000644">
    <property type="entry name" value="CBS_dom"/>
</dbReference>
<protein>
    <submittedName>
        <fullName evidence="4">CBS domain-containing protein</fullName>
    </submittedName>
</protein>
<reference evidence="4" key="1">
    <citation type="journal article" date="2020" name="mSystems">
        <title>Genome- and Community-Level Interaction Insights into Carbon Utilization and Element Cycling Functions of Hydrothermarchaeota in Hydrothermal Sediment.</title>
        <authorList>
            <person name="Zhou Z."/>
            <person name="Liu Y."/>
            <person name="Xu W."/>
            <person name="Pan J."/>
            <person name="Luo Z.H."/>
            <person name="Li M."/>
        </authorList>
    </citation>
    <scope>NUCLEOTIDE SEQUENCE [LARGE SCALE GENOMIC DNA]</scope>
    <source>
        <strain evidence="4">SpSt-732</strain>
    </source>
</reference>
<evidence type="ECO:0000313" key="4">
    <source>
        <dbReference type="EMBL" id="HGI87445.1"/>
    </source>
</evidence>
<dbReference type="PROSITE" id="PS51371">
    <property type="entry name" value="CBS"/>
    <property type="match status" value="2"/>
</dbReference>
<name>A0A7C4FE60_9CREN</name>
<dbReference type="EMBL" id="DTFF01000032">
    <property type="protein sequence ID" value="HGI87445.1"/>
    <property type="molecule type" value="Genomic_DNA"/>
</dbReference>
<evidence type="ECO:0000256" key="1">
    <source>
        <dbReference type="ARBA" id="ARBA00023122"/>
    </source>
</evidence>
<organism evidence="4">
    <name type="scientific">Ignisphaera aggregans</name>
    <dbReference type="NCBI Taxonomy" id="334771"/>
    <lineage>
        <taxon>Archaea</taxon>
        <taxon>Thermoproteota</taxon>
        <taxon>Thermoprotei</taxon>
        <taxon>Desulfurococcales</taxon>
        <taxon>Desulfurococcaceae</taxon>
        <taxon>Ignisphaera</taxon>
    </lineage>
</organism>
<dbReference type="Gene3D" id="3.10.580.10">
    <property type="entry name" value="CBS-domain"/>
    <property type="match status" value="1"/>
</dbReference>
<dbReference type="PANTHER" id="PTHR43080">
    <property type="entry name" value="CBS DOMAIN-CONTAINING PROTEIN CBSX3, MITOCHONDRIAL"/>
    <property type="match status" value="1"/>
</dbReference>
<gene>
    <name evidence="4" type="ORF">ENV14_03520</name>
</gene>
<sequence>MLRASDIMVPNPICITTKVTVHEAIKTMEKYNIASLIVVDENGVVFGVITAKDIVIRVLAKGLDPKNVNVTEILSRPVTVVEPDAPLKDVINLMVGTGHGHIPVINKAGKVLGIVTIDDVLKYVPELLEYVEISR</sequence>
<dbReference type="SMART" id="SM00116">
    <property type="entry name" value="CBS"/>
    <property type="match status" value="2"/>
</dbReference>
<feature type="domain" description="CBS" evidence="3">
    <location>
        <begin position="8"/>
        <end position="65"/>
    </location>
</feature>
<dbReference type="SUPFAM" id="SSF54631">
    <property type="entry name" value="CBS-domain pair"/>
    <property type="match status" value="1"/>
</dbReference>